<reference evidence="1 2" key="1">
    <citation type="submission" date="2021-10" db="EMBL/GenBank/DDBJ databases">
        <title>Anaerobic single-cell dispensing facilitates the cultivation of human gut bacteria.</title>
        <authorList>
            <person name="Afrizal A."/>
        </authorList>
    </citation>
    <scope>NUCLEOTIDE SEQUENCE [LARGE SCALE GENOMIC DNA]</scope>
    <source>
        <strain evidence="1 2">CLA-AA-H273</strain>
    </source>
</reference>
<sequence length="96" mass="10960">FPPVFQHFSRKYQHPPTNIFDMAPHTPGVLRFGKFKKTVAPAGYKNKQCRKQTSVLSGRTVTAYVPLRSATEREHAAFLIPCQGLRGYFAKFQFTI</sequence>
<name>A0AAE2ZXN8_9FIRM</name>
<evidence type="ECO:0000313" key="1">
    <source>
        <dbReference type="EMBL" id="MCC2118399.1"/>
    </source>
</evidence>
<dbReference type="AlphaFoldDB" id="A0AAE2ZXN8"/>
<dbReference type="Proteomes" id="UP001197795">
    <property type="component" value="Unassembled WGS sequence"/>
</dbReference>
<evidence type="ECO:0000313" key="2">
    <source>
        <dbReference type="Proteomes" id="UP001197795"/>
    </source>
</evidence>
<proteinExistence type="predicted"/>
<keyword evidence="2" id="KW-1185">Reference proteome</keyword>
<protein>
    <submittedName>
        <fullName evidence="1">Uncharacterized protein</fullName>
    </submittedName>
</protein>
<accession>A0AAE2ZXN8</accession>
<gene>
    <name evidence="1" type="ORF">LKD75_02135</name>
</gene>
<dbReference type="RefSeq" id="WP_227732203.1">
    <property type="nucleotide sequence ID" value="NZ_JAJEPV010000003.1"/>
</dbReference>
<feature type="non-terminal residue" evidence="1">
    <location>
        <position position="1"/>
    </location>
</feature>
<dbReference type="EMBL" id="JAJEPV010000003">
    <property type="protein sequence ID" value="MCC2118399.1"/>
    <property type="molecule type" value="Genomic_DNA"/>
</dbReference>
<organism evidence="1 2">
    <name type="scientific">Waltera acetigignens</name>
    <dbReference type="NCBI Taxonomy" id="2981769"/>
    <lineage>
        <taxon>Bacteria</taxon>
        <taxon>Bacillati</taxon>
        <taxon>Bacillota</taxon>
        <taxon>Clostridia</taxon>
        <taxon>Lachnospirales</taxon>
        <taxon>Lachnospiraceae</taxon>
        <taxon>Waltera</taxon>
    </lineage>
</organism>
<comment type="caution">
    <text evidence="1">The sequence shown here is derived from an EMBL/GenBank/DDBJ whole genome shotgun (WGS) entry which is preliminary data.</text>
</comment>